<proteinExistence type="predicted"/>
<reference evidence="3 4" key="1">
    <citation type="submission" date="2018-08" db="EMBL/GenBank/DDBJ databases">
        <title>A genome reference for cultivated species of the human gut microbiota.</title>
        <authorList>
            <person name="Zou Y."/>
            <person name="Xue W."/>
            <person name="Luo G."/>
        </authorList>
    </citation>
    <scope>NUCLEOTIDE SEQUENCE [LARGE SCALE GENOMIC DNA]</scope>
    <source>
        <strain evidence="2 4">AM23-23</strain>
        <strain evidence="1 3">OM08-14</strain>
    </source>
</reference>
<organism evidence="1 3">
    <name type="scientific">Phocaeicola plebeius</name>
    <dbReference type="NCBI Taxonomy" id="310297"/>
    <lineage>
        <taxon>Bacteria</taxon>
        <taxon>Pseudomonadati</taxon>
        <taxon>Bacteroidota</taxon>
        <taxon>Bacteroidia</taxon>
        <taxon>Bacteroidales</taxon>
        <taxon>Bacteroidaceae</taxon>
        <taxon>Phocaeicola</taxon>
    </lineage>
</organism>
<dbReference type="AlphaFoldDB" id="A0A3E4W3B1"/>
<protein>
    <submittedName>
        <fullName evidence="1">Uncharacterized protein</fullName>
    </submittedName>
</protein>
<sequence>MTAKKLATKKIANMKNPFKFGTVVEDEFFTDRIEELQQVKQTLNSDNHRSLGDGFFTRFGNIRFNNGQVGSGSEGEDEFALISFRNFTGNRK</sequence>
<name>A0A3E4W3B1_9BACT</name>
<dbReference type="Proteomes" id="UP000283485">
    <property type="component" value="Unassembled WGS sequence"/>
</dbReference>
<accession>A0A3E4W3B1</accession>
<dbReference type="Proteomes" id="UP000260780">
    <property type="component" value="Unassembled WGS sequence"/>
</dbReference>
<evidence type="ECO:0000313" key="2">
    <source>
        <dbReference type="EMBL" id="RHF91054.1"/>
    </source>
</evidence>
<comment type="caution">
    <text evidence="1">The sequence shown here is derived from an EMBL/GenBank/DDBJ whole genome shotgun (WGS) entry which is preliminary data.</text>
</comment>
<evidence type="ECO:0000313" key="1">
    <source>
        <dbReference type="EMBL" id="RGM36703.1"/>
    </source>
</evidence>
<evidence type="ECO:0000313" key="3">
    <source>
        <dbReference type="Proteomes" id="UP000260780"/>
    </source>
</evidence>
<evidence type="ECO:0000313" key="4">
    <source>
        <dbReference type="Proteomes" id="UP000283485"/>
    </source>
</evidence>
<gene>
    <name evidence="2" type="ORF">DW653_08495</name>
    <name evidence="1" type="ORF">DXC17_12975</name>
</gene>
<dbReference type="EMBL" id="QSTF01000041">
    <property type="protein sequence ID" value="RGM36703.1"/>
    <property type="molecule type" value="Genomic_DNA"/>
</dbReference>
<dbReference type="EMBL" id="QRHQ01000013">
    <property type="protein sequence ID" value="RHF91054.1"/>
    <property type="molecule type" value="Genomic_DNA"/>
</dbReference>